<comment type="caution">
    <text evidence="1">The sequence shown here is derived from an EMBL/GenBank/DDBJ whole genome shotgun (WGS) entry which is preliminary data.</text>
</comment>
<accession>A0A9D2BYB7</accession>
<protein>
    <submittedName>
        <fullName evidence="1">Uncharacterized protein</fullName>
    </submittedName>
</protein>
<organism evidence="1 2">
    <name type="scientific">Candidatus Flavonifractor merdigallinarum</name>
    <dbReference type="NCBI Taxonomy" id="2838589"/>
    <lineage>
        <taxon>Bacteria</taxon>
        <taxon>Bacillati</taxon>
        <taxon>Bacillota</taxon>
        <taxon>Clostridia</taxon>
        <taxon>Eubacteriales</taxon>
        <taxon>Oscillospiraceae</taxon>
        <taxon>Flavonifractor</taxon>
    </lineage>
</organism>
<dbReference type="AlphaFoldDB" id="A0A9D2BYB7"/>
<name>A0A9D2BYB7_9FIRM</name>
<dbReference type="Proteomes" id="UP000823868">
    <property type="component" value="Unassembled WGS sequence"/>
</dbReference>
<reference evidence="1" key="1">
    <citation type="journal article" date="2021" name="PeerJ">
        <title>Extensive microbial diversity within the chicken gut microbiome revealed by metagenomics and culture.</title>
        <authorList>
            <person name="Gilroy R."/>
            <person name="Ravi A."/>
            <person name="Getino M."/>
            <person name="Pursley I."/>
            <person name="Horton D.L."/>
            <person name="Alikhan N.F."/>
            <person name="Baker D."/>
            <person name="Gharbi K."/>
            <person name="Hall N."/>
            <person name="Watson M."/>
            <person name="Adriaenssens E.M."/>
            <person name="Foster-Nyarko E."/>
            <person name="Jarju S."/>
            <person name="Secka A."/>
            <person name="Antonio M."/>
            <person name="Oren A."/>
            <person name="Chaudhuri R.R."/>
            <person name="La Ragione R."/>
            <person name="Hildebrand F."/>
            <person name="Pallen M.J."/>
        </authorList>
    </citation>
    <scope>NUCLEOTIDE SEQUENCE</scope>
    <source>
        <strain evidence="1">ChiBcec16_6824</strain>
    </source>
</reference>
<evidence type="ECO:0000313" key="1">
    <source>
        <dbReference type="EMBL" id="HIY21019.1"/>
    </source>
</evidence>
<dbReference type="EMBL" id="DXDX01000071">
    <property type="protein sequence ID" value="HIY21019.1"/>
    <property type="molecule type" value="Genomic_DNA"/>
</dbReference>
<proteinExistence type="predicted"/>
<reference evidence="1" key="2">
    <citation type="submission" date="2021-04" db="EMBL/GenBank/DDBJ databases">
        <authorList>
            <person name="Gilroy R."/>
        </authorList>
    </citation>
    <scope>NUCLEOTIDE SEQUENCE</scope>
    <source>
        <strain evidence="1">ChiBcec16_6824</strain>
    </source>
</reference>
<evidence type="ECO:0000313" key="2">
    <source>
        <dbReference type="Proteomes" id="UP000823868"/>
    </source>
</evidence>
<gene>
    <name evidence="1" type="ORF">H9841_03840</name>
</gene>
<sequence length="72" mass="8130">MAYSQKAVNDFHRRRYYQMVANVPIEHKEAIQAAAAARGVSVSRLICEVLGRELKLDLTLDGGFPRGKQKQE</sequence>